<comment type="caution">
    <text evidence="2">The sequence shown here is derived from an EMBL/GenBank/DDBJ whole genome shotgun (WGS) entry which is preliminary data.</text>
</comment>
<feature type="compositionally biased region" description="Basic and acidic residues" evidence="1">
    <location>
        <begin position="61"/>
        <end position="70"/>
    </location>
</feature>
<feature type="region of interest" description="Disordered" evidence="1">
    <location>
        <begin position="54"/>
        <end position="78"/>
    </location>
</feature>
<protein>
    <submittedName>
        <fullName evidence="2">Uncharacterized protein</fullName>
    </submittedName>
</protein>
<evidence type="ECO:0000313" key="2">
    <source>
        <dbReference type="EMBL" id="KAH8705501.1"/>
    </source>
</evidence>
<dbReference type="Proteomes" id="UP001201262">
    <property type="component" value="Unassembled WGS sequence"/>
</dbReference>
<name>A0AAD4L2N5_9EURO</name>
<evidence type="ECO:0000313" key="3">
    <source>
        <dbReference type="Proteomes" id="UP001201262"/>
    </source>
</evidence>
<organism evidence="2 3">
    <name type="scientific">Talaromyces proteolyticus</name>
    <dbReference type="NCBI Taxonomy" id="1131652"/>
    <lineage>
        <taxon>Eukaryota</taxon>
        <taxon>Fungi</taxon>
        <taxon>Dikarya</taxon>
        <taxon>Ascomycota</taxon>
        <taxon>Pezizomycotina</taxon>
        <taxon>Eurotiomycetes</taxon>
        <taxon>Eurotiomycetidae</taxon>
        <taxon>Eurotiales</taxon>
        <taxon>Trichocomaceae</taxon>
        <taxon>Talaromyces</taxon>
        <taxon>Talaromyces sect. Bacilispori</taxon>
    </lineage>
</organism>
<reference evidence="2" key="1">
    <citation type="submission" date="2021-12" db="EMBL/GenBank/DDBJ databases">
        <title>Convergent genome expansion in fungi linked to evolution of root-endophyte symbiosis.</title>
        <authorList>
            <consortium name="DOE Joint Genome Institute"/>
            <person name="Ke Y.-H."/>
            <person name="Bonito G."/>
            <person name="Liao H.-L."/>
            <person name="Looney B."/>
            <person name="Rojas-Flechas A."/>
            <person name="Nash J."/>
            <person name="Hameed K."/>
            <person name="Schadt C."/>
            <person name="Martin F."/>
            <person name="Crous P.W."/>
            <person name="Miettinen O."/>
            <person name="Magnuson J.K."/>
            <person name="Labbe J."/>
            <person name="Jacobson D."/>
            <person name="Doktycz M.J."/>
            <person name="Veneault-Fourrey C."/>
            <person name="Kuo A."/>
            <person name="Mondo S."/>
            <person name="Calhoun S."/>
            <person name="Riley R."/>
            <person name="Ohm R."/>
            <person name="LaButti K."/>
            <person name="Andreopoulos B."/>
            <person name="Pangilinan J."/>
            <person name="Nolan M."/>
            <person name="Tritt A."/>
            <person name="Clum A."/>
            <person name="Lipzen A."/>
            <person name="Daum C."/>
            <person name="Barry K."/>
            <person name="Grigoriev I.V."/>
            <person name="Vilgalys R."/>
        </authorList>
    </citation>
    <scope>NUCLEOTIDE SEQUENCE</scope>
    <source>
        <strain evidence="2">PMI_201</strain>
    </source>
</reference>
<accession>A0AAD4L2N5</accession>
<dbReference type="EMBL" id="JAJTJA010000001">
    <property type="protein sequence ID" value="KAH8705501.1"/>
    <property type="molecule type" value="Genomic_DNA"/>
</dbReference>
<dbReference type="RefSeq" id="XP_046078122.1">
    <property type="nucleotide sequence ID" value="XM_046210288.1"/>
</dbReference>
<gene>
    <name evidence="2" type="ORF">BGW36DRAFT_285067</name>
</gene>
<keyword evidence="3" id="KW-1185">Reference proteome</keyword>
<evidence type="ECO:0000256" key="1">
    <source>
        <dbReference type="SAM" id="MobiDB-lite"/>
    </source>
</evidence>
<proteinExistence type="predicted"/>
<dbReference type="AlphaFoldDB" id="A0AAD4L2N5"/>
<dbReference type="GeneID" id="70240575"/>
<sequence>MVDARVRPFARVADLVDYLLYDSSRPTTLIVCSTRAKFLEQLAASVSKRIRESQDQISSEEPLHSLEANRESIQSRPPDPLLTKTIGILANSRSVRLVFCTSLEHLRAYLSSLGTGLRKGSAGQDTARGTRIVVVDLVALHYMSTEFSAQGLLRTLALAVETAARITSSLVLCECEDAMVARNPNRGQRLWDLHVPIVSGTARLQDGVRQITVKQVAQRWFRFEGEDRITVERGASKD</sequence>